<sequence length="786" mass="86906">MSRRVRLVHLDEDSDEDNNIRRSASGPPGSHPTDFNIPLTDDSSDPADPAFRTARPPKKEPSQYESLDYDVCENVLWRRDQTKIEPKFTVRKDFARWVISFQIGVCTALVACCINIAIEEVSRVKYGFLKQQVDRNVIHGDLSIPYLYWALTNLVPVVIGSTLVAYVEPVAAGSGIPQVKCYLNGVKVPRIVRIKTLAVKAVGVATSVIGGLAGGKEGPMIHSGAVIAAGISQGKSTTFRRDLKVLQYFRDDHEKRDFVVGGAAAGVAAAFGAPIGGTLFSLEEAASFWNQALIWRTFFASIISSFTLNIILSAYHGLSSFRYRGLFNLGEFEPLPFDYFELPIFMLMGVVGGCSGALWNAVNRRLNMFRAHAIRPRWAKVLEAAFVAVIGATFACLMAYTINDCRPLGNDPTEHPVQLFCQDNEYNAAAALWFQTPEATVKALFHDPPGSHQLLTLIVFVAIYYPLSCVTYGLSVSLGIFIPTLLIGAAWGRLTGTLIIMGFPASSAFVSPGKYALIGAAAQLGGVVRMTLSLSVIILETTGNIGFILPIILTLMAAKWSGDYFNEGIYDSQIRMSRVPMLPWHVEPEFQQLSARSIMAQPVVCVRVEEKVQYLLDILKNTTHNGFPVVEDGDDVSVRDSGDDDDDDDDVHKTLGYYRSVIGSRVNGRVIGLILRSQLVVILKRSFYQESSRFWESTVNIEAFRDEYPRYPAVGDLHVSEDKLSGDFTVNMSIFMNPSPHSVEEGTSVPRLFQLFRALGLRHLIVVSVENRVRGIITRKDFLKHL</sequence>
<dbReference type="SUPFAM" id="SSF54631">
    <property type="entry name" value="CBS-domain pair"/>
    <property type="match status" value="1"/>
</dbReference>
<keyword evidence="3 10" id="KW-0812">Transmembrane</keyword>
<keyword evidence="8 10" id="KW-0472">Membrane</keyword>
<keyword evidence="13" id="KW-1185">Reference proteome</keyword>
<dbReference type="PRINTS" id="PR00762">
    <property type="entry name" value="CLCHANNEL"/>
</dbReference>
<feature type="transmembrane region" description="Helical" evidence="10">
    <location>
        <begin position="545"/>
        <end position="566"/>
    </location>
</feature>
<accession>A0A182FF57</accession>
<evidence type="ECO:0000313" key="12">
    <source>
        <dbReference type="EnsemblMetazoa" id="AALB005149-PA"/>
    </source>
</evidence>
<evidence type="ECO:0000256" key="8">
    <source>
        <dbReference type="ARBA" id="ARBA00023136"/>
    </source>
</evidence>
<organism evidence="12 13">
    <name type="scientific">Anopheles albimanus</name>
    <name type="common">New world malaria mosquito</name>
    <dbReference type="NCBI Taxonomy" id="7167"/>
    <lineage>
        <taxon>Eukaryota</taxon>
        <taxon>Metazoa</taxon>
        <taxon>Ecdysozoa</taxon>
        <taxon>Arthropoda</taxon>
        <taxon>Hexapoda</taxon>
        <taxon>Insecta</taxon>
        <taxon>Pterygota</taxon>
        <taxon>Neoptera</taxon>
        <taxon>Endopterygota</taxon>
        <taxon>Diptera</taxon>
        <taxon>Nematocera</taxon>
        <taxon>Culicoidea</taxon>
        <taxon>Culicidae</taxon>
        <taxon>Anophelinae</taxon>
        <taxon>Anopheles</taxon>
    </lineage>
</organism>
<feature type="transmembrane region" description="Helical" evidence="10">
    <location>
        <begin position="97"/>
        <end position="118"/>
    </location>
</feature>
<dbReference type="CDD" id="cd03685">
    <property type="entry name" value="ClC_6_like"/>
    <property type="match status" value="1"/>
</dbReference>
<feature type="region of interest" description="Disordered" evidence="11">
    <location>
        <begin position="631"/>
        <end position="650"/>
    </location>
</feature>
<keyword evidence="6 10" id="KW-0406">Ion transport</keyword>
<keyword evidence="5 10" id="KW-1133">Transmembrane helix</keyword>
<keyword evidence="2 10" id="KW-0813">Transport</keyword>
<evidence type="ECO:0000256" key="1">
    <source>
        <dbReference type="ARBA" id="ARBA00004141"/>
    </source>
</evidence>
<keyword evidence="7" id="KW-0129">CBS domain</keyword>
<dbReference type="PROSITE" id="PS51371">
    <property type="entry name" value="CBS"/>
    <property type="match status" value="1"/>
</dbReference>
<dbReference type="InterPro" id="IPR000644">
    <property type="entry name" value="CBS_dom"/>
</dbReference>
<dbReference type="SUPFAM" id="SSF81340">
    <property type="entry name" value="Clc chloride channel"/>
    <property type="match status" value="1"/>
</dbReference>
<dbReference type="PANTHER" id="PTHR11689">
    <property type="entry name" value="CHLORIDE CHANNEL PROTEIN CLC FAMILY MEMBER"/>
    <property type="match status" value="1"/>
</dbReference>
<reference evidence="12 13" key="1">
    <citation type="journal article" date="2017" name="G3 (Bethesda)">
        <title>The Physical Genome Mapping of Anopheles albimanus Corrected Scaffold Misassemblies and Identified Interarm Rearrangements in Genus Anopheles.</title>
        <authorList>
            <person name="Artemov G.N."/>
            <person name="Peery A.N."/>
            <person name="Jiang X."/>
            <person name="Tu Z."/>
            <person name="Stegniy V.N."/>
            <person name="Sharakhova M.V."/>
            <person name="Sharakhov I.V."/>
        </authorList>
    </citation>
    <scope>NUCLEOTIDE SEQUENCE [LARGE SCALE GENOMIC DNA]</scope>
    <source>
        <strain evidence="12 13">ALBI9_A</strain>
    </source>
</reference>
<feature type="transmembrane region" description="Helical" evidence="10">
    <location>
        <begin position="381"/>
        <end position="402"/>
    </location>
</feature>
<evidence type="ECO:0000256" key="5">
    <source>
        <dbReference type="ARBA" id="ARBA00022989"/>
    </source>
</evidence>
<dbReference type="Proteomes" id="UP000069272">
    <property type="component" value="Chromosome 3L"/>
</dbReference>
<evidence type="ECO:0000256" key="10">
    <source>
        <dbReference type="RuleBase" id="RU361221"/>
    </source>
</evidence>
<dbReference type="InterPro" id="IPR001807">
    <property type="entry name" value="ClC"/>
</dbReference>
<proteinExistence type="inferred from homology"/>
<dbReference type="Pfam" id="PF00654">
    <property type="entry name" value="Voltage_CLC"/>
    <property type="match status" value="1"/>
</dbReference>
<dbReference type="Gene3D" id="3.10.580.10">
    <property type="entry name" value="CBS-domain"/>
    <property type="match status" value="1"/>
</dbReference>
<feature type="transmembrane region" description="Helical" evidence="10">
    <location>
        <begin position="294"/>
        <end position="318"/>
    </location>
</feature>
<evidence type="ECO:0000256" key="2">
    <source>
        <dbReference type="ARBA" id="ARBA00022448"/>
    </source>
</evidence>
<comment type="subcellular location">
    <subcellularLocation>
        <location evidence="1 10">Membrane</location>
        <topology evidence="1 10">Multi-pass membrane protein</topology>
    </subcellularLocation>
</comment>
<feature type="transmembrane region" description="Helical" evidence="10">
    <location>
        <begin position="258"/>
        <end position="282"/>
    </location>
</feature>
<evidence type="ECO:0000256" key="3">
    <source>
        <dbReference type="ARBA" id="ARBA00022692"/>
    </source>
</evidence>
<feature type="transmembrane region" description="Helical" evidence="10">
    <location>
        <begin position="480"/>
        <end position="503"/>
    </location>
</feature>
<reference evidence="12" key="2">
    <citation type="submission" date="2022-08" db="UniProtKB">
        <authorList>
            <consortium name="EnsemblMetazoa"/>
        </authorList>
    </citation>
    <scope>IDENTIFICATION</scope>
    <source>
        <strain evidence="12">STECLA/ALBI9_A</strain>
    </source>
</reference>
<dbReference type="Gene3D" id="1.10.3080.10">
    <property type="entry name" value="Clc chloride channel"/>
    <property type="match status" value="1"/>
</dbReference>
<feature type="transmembrane region" description="Helical" evidence="10">
    <location>
        <begin position="339"/>
        <end position="361"/>
    </location>
</feature>
<dbReference type="GO" id="GO:0005254">
    <property type="term" value="F:chloride channel activity"/>
    <property type="evidence" value="ECO:0007669"/>
    <property type="project" value="UniProtKB-UniRule"/>
</dbReference>
<evidence type="ECO:0000256" key="6">
    <source>
        <dbReference type="ARBA" id="ARBA00023065"/>
    </source>
</evidence>
<name>A0A182FF57_ANOAL</name>
<dbReference type="EnsemblMetazoa" id="AALB005149-RA">
    <property type="protein sequence ID" value="AALB005149-PA"/>
    <property type="gene ID" value="AALB005149"/>
</dbReference>
<dbReference type="SMART" id="SM00116">
    <property type="entry name" value="CBS"/>
    <property type="match status" value="2"/>
</dbReference>
<feature type="region of interest" description="Disordered" evidence="11">
    <location>
        <begin position="1"/>
        <end position="65"/>
    </location>
</feature>
<dbReference type="AlphaFoldDB" id="A0A182FF57"/>
<dbReference type="Pfam" id="PF00571">
    <property type="entry name" value="CBS"/>
    <property type="match status" value="2"/>
</dbReference>
<dbReference type="VEuPathDB" id="VectorBase:AALB005149"/>
<protein>
    <recommendedName>
        <fullName evidence="10">Chloride channel protein</fullName>
    </recommendedName>
</protein>
<dbReference type="InterPro" id="IPR014743">
    <property type="entry name" value="Cl-channel_core"/>
</dbReference>
<dbReference type="InterPro" id="IPR051280">
    <property type="entry name" value="Cl-channel/antiporter"/>
</dbReference>
<dbReference type="CDD" id="cd04591">
    <property type="entry name" value="CBS_pair_voltage-gated_CLC_euk_bac"/>
    <property type="match status" value="1"/>
</dbReference>
<dbReference type="InterPro" id="IPR046342">
    <property type="entry name" value="CBS_dom_sf"/>
</dbReference>
<evidence type="ECO:0000256" key="11">
    <source>
        <dbReference type="SAM" id="MobiDB-lite"/>
    </source>
</evidence>
<feature type="transmembrane region" description="Helical" evidence="10">
    <location>
        <begin position="515"/>
        <end position="539"/>
    </location>
</feature>
<dbReference type="GO" id="GO:0005765">
    <property type="term" value="C:lysosomal membrane"/>
    <property type="evidence" value="ECO:0007669"/>
    <property type="project" value="TreeGrafter"/>
</dbReference>
<comment type="similarity">
    <text evidence="10">Belongs to the chloride channel (TC 2.A.49) family.</text>
</comment>
<feature type="transmembrane region" description="Helical" evidence="10">
    <location>
        <begin position="146"/>
        <end position="167"/>
    </location>
</feature>
<evidence type="ECO:0000313" key="13">
    <source>
        <dbReference type="Proteomes" id="UP000069272"/>
    </source>
</evidence>
<dbReference type="VEuPathDB" id="VectorBase:AALB20_035955"/>
<dbReference type="STRING" id="7167.A0A182FF57"/>
<keyword evidence="4" id="KW-0677">Repeat</keyword>
<evidence type="ECO:0000256" key="9">
    <source>
        <dbReference type="ARBA" id="ARBA00023214"/>
    </source>
</evidence>
<feature type="transmembrane region" description="Helical" evidence="10">
    <location>
        <begin position="454"/>
        <end position="474"/>
    </location>
</feature>
<dbReference type="PROSITE" id="PS50096">
    <property type="entry name" value="IQ"/>
    <property type="match status" value="1"/>
</dbReference>
<dbReference type="PANTHER" id="PTHR11689:SF136">
    <property type="entry name" value="H(+)_CL(-) EXCHANGE TRANSPORTER 7"/>
    <property type="match status" value="1"/>
</dbReference>
<keyword evidence="9 10" id="KW-0868">Chloride</keyword>
<evidence type="ECO:0000256" key="4">
    <source>
        <dbReference type="ARBA" id="ARBA00022737"/>
    </source>
</evidence>
<evidence type="ECO:0000256" key="7">
    <source>
        <dbReference type="ARBA" id="ARBA00023122"/>
    </source>
</evidence>